<keyword evidence="3" id="KW-1185">Reference proteome</keyword>
<dbReference type="PANTHER" id="PTHR12890">
    <property type="entry name" value="DREV PROTEIN"/>
    <property type="match status" value="1"/>
</dbReference>
<dbReference type="GO" id="GO:0106370">
    <property type="term" value="F:protein-L-histidine N-pros-methyltransferase activity"/>
    <property type="evidence" value="ECO:0007669"/>
    <property type="project" value="InterPro"/>
</dbReference>
<organism evidence="2 3">
    <name type="scientific">Pinctada imbricata</name>
    <name type="common">Atlantic pearl-oyster</name>
    <name type="synonym">Pinctada martensii</name>
    <dbReference type="NCBI Taxonomy" id="66713"/>
    <lineage>
        <taxon>Eukaryota</taxon>
        <taxon>Metazoa</taxon>
        <taxon>Spiralia</taxon>
        <taxon>Lophotrochozoa</taxon>
        <taxon>Mollusca</taxon>
        <taxon>Bivalvia</taxon>
        <taxon>Autobranchia</taxon>
        <taxon>Pteriomorphia</taxon>
        <taxon>Pterioida</taxon>
        <taxon>Pterioidea</taxon>
        <taxon>Pteriidae</taxon>
        <taxon>Pinctada</taxon>
    </lineage>
</organism>
<evidence type="ECO:0000313" key="3">
    <source>
        <dbReference type="Proteomes" id="UP001186944"/>
    </source>
</evidence>
<comment type="caution">
    <text evidence="2">The sequence shown here is derived from an EMBL/GenBank/DDBJ whole genome shotgun (WGS) entry which is preliminary data.</text>
</comment>
<dbReference type="InterPro" id="IPR029063">
    <property type="entry name" value="SAM-dependent_MTases_sf"/>
</dbReference>
<protein>
    <recommendedName>
        <fullName evidence="4">Methyltransferase-like protein 9</fullName>
    </recommendedName>
</protein>
<proteinExistence type="predicted"/>
<accession>A0AA88XIB4</accession>
<evidence type="ECO:0000313" key="2">
    <source>
        <dbReference type="EMBL" id="KAK3085757.1"/>
    </source>
</evidence>
<dbReference type="SUPFAM" id="SSF53335">
    <property type="entry name" value="S-adenosyl-L-methionine-dependent methyltransferases"/>
    <property type="match status" value="1"/>
</dbReference>
<evidence type="ECO:0008006" key="4">
    <source>
        <dbReference type="Google" id="ProtNLM"/>
    </source>
</evidence>
<dbReference type="Pfam" id="PF05219">
    <property type="entry name" value="DREV"/>
    <property type="match status" value="1"/>
</dbReference>
<name>A0AA88XIB4_PINIB</name>
<sequence>MVHLYEVSLFILNFLRLVSKCSTKVQVASSDNMSQIPRIRSPLARAVYNRIVEDQCQRDDDHHYWYSFNTELLPDYLRQKFIQFDQDKETSDFLENCYEKADWVFTQIGHSITKSILGWFMTPTSINGLLSRGSMFIFSDDQIRMLLGVEDGWKGDNLLDLGAGDGMVTQKMAKYFRRTYATEMSPTMVWRLQRKVTSKILDVNSWNNGNLTYDLIGCLNLLDRCNKPISILHSMRQVLTPGVGRVIVAVVLPFKPYVEQDSKDHIPKEAILLKGHTFEEQTVSLIEDVFKPAMFEVERFTRLPYLCEGDLHHSFYVLSDALFVLKPR</sequence>
<gene>
    <name evidence="2" type="ORF">FSP39_008239</name>
</gene>
<keyword evidence="1" id="KW-0732">Signal</keyword>
<feature type="signal peptide" evidence="1">
    <location>
        <begin position="1"/>
        <end position="20"/>
    </location>
</feature>
<feature type="chain" id="PRO_5041710495" description="Methyltransferase-like protein 9" evidence="1">
    <location>
        <begin position="21"/>
        <end position="328"/>
    </location>
</feature>
<reference evidence="2" key="1">
    <citation type="submission" date="2019-08" db="EMBL/GenBank/DDBJ databases">
        <title>The improved chromosome-level genome for the pearl oyster Pinctada fucata martensii using PacBio sequencing and Hi-C.</title>
        <authorList>
            <person name="Zheng Z."/>
        </authorList>
    </citation>
    <scope>NUCLEOTIDE SEQUENCE</scope>
    <source>
        <strain evidence="2">ZZ-2019</strain>
        <tissue evidence="2">Adductor muscle</tissue>
    </source>
</reference>
<dbReference type="Gene3D" id="3.40.50.150">
    <property type="entry name" value="Vaccinia Virus protein VP39"/>
    <property type="match status" value="1"/>
</dbReference>
<dbReference type="Proteomes" id="UP001186944">
    <property type="component" value="Unassembled WGS sequence"/>
</dbReference>
<dbReference type="InterPro" id="IPR007884">
    <property type="entry name" value="METL9"/>
</dbReference>
<dbReference type="EMBL" id="VSWD01000012">
    <property type="protein sequence ID" value="KAK3085757.1"/>
    <property type="molecule type" value="Genomic_DNA"/>
</dbReference>
<dbReference type="CDD" id="cd02440">
    <property type="entry name" value="AdoMet_MTases"/>
    <property type="match status" value="1"/>
</dbReference>
<evidence type="ECO:0000256" key="1">
    <source>
        <dbReference type="SAM" id="SignalP"/>
    </source>
</evidence>
<dbReference type="PANTHER" id="PTHR12890:SF0">
    <property type="entry name" value="PROTEIN-L-HISTIDINE N-PROS-METHYLTRANSFERASE"/>
    <property type="match status" value="1"/>
</dbReference>
<dbReference type="AlphaFoldDB" id="A0AA88XIB4"/>